<dbReference type="PRINTS" id="PR00036">
    <property type="entry name" value="HTHLACI"/>
</dbReference>
<dbReference type="InterPro" id="IPR028082">
    <property type="entry name" value="Peripla_BP_I"/>
</dbReference>
<comment type="caution">
    <text evidence="1">The sequence shown here is derived from an EMBL/GenBank/DDBJ whole genome shotgun (WGS) entry which is preliminary data.</text>
</comment>
<evidence type="ECO:0000313" key="2">
    <source>
        <dbReference type="Proteomes" id="UP000312512"/>
    </source>
</evidence>
<dbReference type="AlphaFoldDB" id="A0A5C4WHR0"/>
<dbReference type="SUPFAM" id="SSF47413">
    <property type="entry name" value="lambda repressor-like DNA-binding domains"/>
    <property type="match status" value="1"/>
</dbReference>
<dbReference type="SUPFAM" id="SSF53822">
    <property type="entry name" value="Periplasmic binding protein-like I"/>
    <property type="match status" value="1"/>
</dbReference>
<dbReference type="InterPro" id="IPR000843">
    <property type="entry name" value="HTH_LacI"/>
</dbReference>
<evidence type="ECO:0000313" key="1">
    <source>
        <dbReference type="EMBL" id="KAB8194137.1"/>
    </source>
</evidence>
<gene>
    <name evidence="1" type="ORF">FH608_018345</name>
</gene>
<dbReference type="GO" id="GO:0000976">
    <property type="term" value="F:transcription cis-regulatory region binding"/>
    <property type="evidence" value="ECO:0007669"/>
    <property type="project" value="TreeGrafter"/>
</dbReference>
<name>A0A5C4WHR0_9ACTN</name>
<dbReference type="PROSITE" id="PS50932">
    <property type="entry name" value="HTH_LACI_2"/>
    <property type="match status" value="1"/>
</dbReference>
<dbReference type="CDD" id="cd06267">
    <property type="entry name" value="PBP1_LacI_sugar_binding-like"/>
    <property type="match status" value="1"/>
</dbReference>
<dbReference type="SMART" id="SM00354">
    <property type="entry name" value="HTH_LACI"/>
    <property type="match status" value="1"/>
</dbReference>
<dbReference type="Proteomes" id="UP000312512">
    <property type="component" value="Unassembled WGS sequence"/>
</dbReference>
<dbReference type="Gene3D" id="3.40.50.2300">
    <property type="match status" value="2"/>
</dbReference>
<organism evidence="1 2">
    <name type="scientific">Nonomuraea phyllanthi</name>
    <dbReference type="NCBI Taxonomy" id="2219224"/>
    <lineage>
        <taxon>Bacteria</taxon>
        <taxon>Bacillati</taxon>
        <taxon>Actinomycetota</taxon>
        <taxon>Actinomycetes</taxon>
        <taxon>Streptosporangiales</taxon>
        <taxon>Streptosporangiaceae</taxon>
        <taxon>Nonomuraea</taxon>
    </lineage>
</organism>
<keyword evidence="1" id="KW-0238">DNA-binding</keyword>
<reference evidence="1 2" key="1">
    <citation type="submission" date="2019-10" db="EMBL/GenBank/DDBJ databases">
        <title>Nonomuraea sp. nov., isolated from Phyllanthus amarus.</title>
        <authorList>
            <person name="Klykleung N."/>
            <person name="Tanasupawat S."/>
        </authorList>
    </citation>
    <scope>NUCLEOTIDE SEQUENCE [LARGE SCALE GENOMIC DNA]</scope>
    <source>
        <strain evidence="1 2">PA1-10</strain>
    </source>
</reference>
<dbReference type="InterPro" id="IPR046335">
    <property type="entry name" value="LacI/GalR-like_sensor"/>
</dbReference>
<sequence>MRVTMRDVARHAGVSVKTVSRVVNREPHTRPEVIRRVHASIDALGWVPNGSARALRTGRTGIVGIGVAELRRPYLAGLVEALVTEADRRGMQAAVEPTHRAPESLRRLLDARGRVFDGVVLIGDDLPGSVSGALDERPVVVVHGARPHDEADRVDEDVAEAATLTARHLAVMGRTRPALLGADRGGVGGSPAEALLAALAATGIDPGAVPVVALGPLADRRAGARAGAEILARRPEVDALLCVNDEVALGALAALAARGIDVPGRVAVIGHDNLEDGWFSTPSLTTIDPGRERIARAAFELLGARLDGTAPARARSAVLPVRLVRRESTLGVGAG</sequence>
<proteinExistence type="predicted"/>
<dbReference type="Pfam" id="PF00356">
    <property type="entry name" value="LacI"/>
    <property type="match status" value="1"/>
</dbReference>
<dbReference type="PROSITE" id="PS00356">
    <property type="entry name" value="HTH_LACI_1"/>
    <property type="match status" value="1"/>
</dbReference>
<accession>A0A5C4WHR0</accession>
<keyword evidence="2" id="KW-1185">Reference proteome</keyword>
<dbReference type="PANTHER" id="PTHR30146">
    <property type="entry name" value="LACI-RELATED TRANSCRIPTIONAL REPRESSOR"/>
    <property type="match status" value="1"/>
</dbReference>
<dbReference type="CDD" id="cd01392">
    <property type="entry name" value="HTH_LacI"/>
    <property type="match status" value="1"/>
</dbReference>
<dbReference type="OrthoDB" id="3563699at2"/>
<dbReference type="GO" id="GO:0003700">
    <property type="term" value="F:DNA-binding transcription factor activity"/>
    <property type="evidence" value="ECO:0007669"/>
    <property type="project" value="TreeGrafter"/>
</dbReference>
<dbReference type="RefSeq" id="WP_139631743.1">
    <property type="nucleotide sequence ID" value="NZ_VDLX02000006.1"/>
</dbReference>
<protein>
    <submittedName>
        <fullName evidence="1">LacI family DNA-binding transcriptional regulator</fullName>
    </submittedName>
</protein>
<dbReference type="PANTHER" id="PTHR30146:SF109">
    <property type="entry name" value="HTH-TYPE TRANSCRIPTIONAL REGULATOR GALS"/>
    <property type="match status" value="1"/>
</dbReference>
<dbReference type="Pfam" id="PF13377">
    <property type="entry name" value="Peripla_BP_3"/>
    <property type="match status" value="1"/>
</dbReference>
<dbReference type="EMBL" id="VDLX02000006">
    <property type="protein sequence ID" value="KAB8194137.1"/>
    <property type="molecule type" value="Genomic_DNA"/>
</dbReference>
<dbReference type="Gene3D" id="1.10.260.40">
    <property type="entry name" value="lambda repressor-like DNA-binding domains"/>
    <property type="match status" value="1"/>
</dbReference>
<dbReference type="InterPro" id="IPR010982">
    <property type="entry name" value="Lambda_DNA-bd_dom_sf"/>
</dbReference>